<feature type="compositionally biased region" description="Polar residues" evidence="9">
    <location>
        <begin position="600"/>
        <end position="617"/>
    </location>
</feature>
<keyword evidence="5 8" id="KW-0067">ATP-binding</keyword>
<keyword evidence="2 8" id="KW-0547">Nucleotide-binding</keyword>
<dbReference type="Gene3D" id="3.40.50.300">
    <property type="entry name" value="P-loop containing nucleotide triphosphate hydrolases"/>
    <property type="match status" value="2"/>
</dbReference>
<evidence type="ECO:0000256" key="4">
    <source>
        <dbReference type="ARBA" id="ARBA00022806"/>
    </source>
</evidence>
<feature type="short sequence motif" description="Q motif" evidence="7">
    <location>
        <begin position="141"/>
        <end position="169"/>
    </location>
</feature>
<comment type="catalytic activity">
    <reaction evidence="6">
        <text>ATP + H2O = ADP + phosphate + H(+)</text>
        <dbReference type="Rhea" id="RHEA:13065"/>
        <dbReference type="ChEBI" id="CHEBI:15377"/>
        <dbReference type="ChEBI" id="CHEBI:15378"/>
        <dbReference type="ChEBI" id="CHEBI:30616"/>
        <dbReference type="ChEBI" id="CHEBI:43474"/>
        <dbReference type="ChEBI" id="CHEBI:456216"/>
        <dbReference type="EC" id="3.6.4.13"/>
    </reaction>
</comment>
<organism evidence="13 14">
    <name type="scientific">Oculimacula yallundae</name>
    <dbReference type="NCBI Taxonomy" id="86028"/>
    <lineage>
        <taxon>Eukaryota</taxon>
        <taxon>Fungi</taxon>
        <taxon>Dikarya</taxon>
        <taxon>Ascomycota</taxon>
        <taxon>Pezizomycotina</taxon>
        <taxon>Leotiomycetes</taxon>
        <taxon>Helotiales</taxon>
        <taxon>Ploettnerulaceae</taxon>
        <taxon>Oculimacula</taxon>
    </lineage>
</organism>
<evidence type="ECO:0000256" key="7">
    <source>
        <dbReference type="PROSITE-ProRule" id="PRU00552"/>
    </source>
</evidence>
<protein>
    <recommendedName>
        <fullName evidence="1">RNA helicase</fullName>
        <ecNumber evidence="1">3.6.4.13</ecNumber>
    </recommendedName>
</protein>
<feature type="compositionally biased region" description="Pro residues" evidence="9">
    <location>
        <begin position="726"/>
        <end position="739"/>
    </location>
</feature>
<sequence>MSAWETNNMSAALPDQAPEAAAPAAATHKNPQEYGWVEPTKYDYETYNKSTKEMADAQASSGGDLGDSDDLGVGGFAVGDWASNAAVYTWSDDYGDVVPRFPELEKQLFGSENHVRTGIKFENVRQIEVQQEGAIRIAPIKNFSDAGLHPVMLENIALAGYEVPTPIQQYTIPSVIQGHDLVACAQTGSGKTAAFLIPILSKLMGKAKKLCASRPNPATFVEGQGMGVRAEPLVLIVAPCRELATQIFDEARRFCYRSMLRPAVVYGGGPISEQIRQLEKGCDVLIGTPGRLCDFINRPHLLTLKRLKYMVIDEADEMLNTDWESELKQIMSGGDQEEGNIKYLMFSATFPKVARDLATQHLAHNHVRIHVGRAGSSHQNIKQDIVFIEPHIKKQALMDLLLSAPPARTMIFVNSKRTADEVDDFLFNNHIPCTSIHADRTQREREDSIRAFRSGKTPVLIATGVSARGLDIHKVMHVINYDLPSCQYGGIQEYTHRIGRTGRIGNLGLATSFYNGSRDTDIAEPLVKLMLETKQVIPDFLREFLPEGFTADDEGVISGDFAGLKFEDDDDDAENADNGGDAWGAAESTEAPAAETSAPVDSQSGWAPAPEQTSAPTESFGGYSGPPAPQGQFAPQAPTQSQWGVPSAPAQTPPASQFGGHAAPPYGGQSQGYGGPPPFGGQPQGYGGPPPAAYQPYGGPPPAGQYAPPAFGGQGLQYGQSQGYGGPPPTHSYGGPPPANQYAPSGGPPAAAPQKPAGNGWGAPAPVSAPVQAAPAANAWNSGSTW</sequence>
<keyword evidence="4 8" id="KW-0347">Helicase</keyword>
<dbReference type="Proteomes" id="UP001595075">
    <property type="component" value="Unassembled WGS sequence"/>
</dbReference>
<dbReference type="SMART" id="SM00490">
    <property type="entry name" value="HELICc"/>
    <property type="match status" value="1"/>
</dbReference>
<dbReference type="Pfam" id="PF00270">
    <property type="entry name" value="DEAD"/>
    <property type="match status" value="1"/>
</dbReference>
<dbReference type="Pfam" id="PF00271">
    <property type="entry name" value="Helicase_C"/>
    <property type="match status" value="1"/>
</dbReference>
<feature type="region of interest" description="Disordered" evidence="9">
    <location>
        <begin position="562"/>
        <end position="786"/>
    </location>
</feature>
<reference evidence="13 14" key="1">
    <citation type="journal article" date="2024" name="Commun. Biol.">
        <title>Comparative genomic analysis of thermophilic fungi reveals convergent evolutionary adaptations and gene losses.</title>
        <authorList>
            <person name="Steindorff A.S."/>
            <person name="Aguilar-Pontes M.V."/>
            <person name="Robinson A.J."/>
            <person name="Andreopoulos B."/>
            <person name="LaButti K."/>
            <person name="Kuo A."/>
            <person name="Mondo S."/>
            <person name="Riley R."/>
            <person name="Otillar R."/>
            <person name="Haridas S."/>
            <person name="Lipzen A."/>
            <person name="Grimwood J."/>
            <person name="Schmutz J."/>
            <person name="Clum A."/>
            <person name="Reid I.D."/>
            <person name="Moisan M.C."/>
            <person name="Butler G."/>
            <person name="Nguyen T.T.M."/>
            <person name="Dewar K."/>
            <person name="Conant G."/>
            <person name="Drula E."/>
            <person name="Henrissat B."/>
            <person name="Hansel C."/>
            <person name="Singer S."/>
            <person name="Hutchinson M.I."/>
            <person name="de Vries R.P."/>
            <person name="Natvig D.O."/>
            <person name="Powell A.J."/>
            <person name="Tsang A."/>
            <person name="Grigoriev I.V."/>
        </authorList>
    </citation>
    <scope>NUCLEOTIDE SEQUENCE [LARGE SCALE GENOMIC DNA]</scope>
    <source>
        <strain evidence="13 14">CBS 494.80</strain>
    </source>
</reference>
<evidence type="ECO:0000259" key="10">
    <source>
        <dbReference type="PROSITE" id="PS51192"/>
    </source>
</evidence>
<feature type="domain" description="DEAD-box RNA helicase Q" evidence="12">
    <location>
        <begin position="141"/>
        <end position="169"/>
    </location>
</feature>
<evidence type="ECO:0000256" key="3">
    <source>
        <dbReference type="ARBA" id="ARBA00022801"/>
    </source>
</evidence>
<keyword evidence="14" id="KW-1185">Reference proteome</keyword>
<proteinExistence type="inferred from homology"/>
<dbReference type="EC" id="3.6.4.13" evidence="1"/>
<feature type="compositionally biased region" description="Polar residues" evidence="9">
    <location>
        <begin position="1"/>
        <end position="10"/>
    </location>
</feature>
<evidence type="ECO:0000313" key="14">
    <source>
        <dbReference type="Proteomes" id="UP001595075"/>
    </source>
</evidence>
<evidence type="ECO:0000259" key="11">
    <source>
        <dbReference type="PROSITE" id="PS51194"/>
    </source>
</evidence>
<evidence type="ECO:0000256" key="6">
    <source>
        <dbReference type="ARBA" id="ARBA00047984"/>
    </source>
</evidence>
<feature type="compositionally biased region" description="Low complexity" evidence="9">
    <location>
        <begin position="646"/>
        <end position="668"/>
    </location>
</feature>
<dbReference type="PROSITE" id="PS51192">
    <property type="entry name" value="HELICASE_ATP_BIND_1"/>
    <property type="match status" value="1"/>
</dbReference>
<feature type="compositionally biased region" description="Low complexity" evidence="9">
    <location>
        <begin position="704"/>
        <end position="721"/>
    </location>
</feature>
<evidence type="ECO:0000259" key="12">
    <source>
        <dbReference type="PROSITE" id="PS51195"/>
    </source>
</evidence>
<evidence type="ECO:0000256" key="5">
    <source>
        <dbReference type="ARBA" id="ARBA00022840"/>
    </source>
</evidence>
<dbReference type="EMBL" id="JAZHXI010000012">
    <property type="protein sequence ID" value="KAL2065460.1"/>
    <property type="molecule type" value="Genomic_DNA"/>
</dbReference>
<dbReference type="InterPro" id="IPR014014">
    <property type="entry name" value="RNA_helicase_DEAD_Q_motif"/>
</dbReference>
<evidence type="ECO:0000256" key="8">
    <source>
        <dbReference type="RuleBase" id="RU000492"/>
    </source>
</evidence>
<dbReference type="InterPro" id="IPR027417">
    <property type="entry name" value="P-loop_NTPase"/>
</dbReference>
<evidence type="ECO:0000256" key="9">
    <source>
        <dbReference type="SAM" id="MobiDB-lite"/>
    </source>
</evidence>
<gene>
    <name evidence="13" type="ORF">VTL71DRAFT_3130</name>
</gene>
<feature type="compositionally biased region" description="Low complexity" evidence="9">
    <location>
        <begin position="11"/>
        <end position="26"/>
    </location>
</feature>
<dbReference type="PROSITE" id="PS51195">
    <property type="entry name" value="Q_MOTIF"/>
    <property type="match status" value="1"/>
</dbReference>
<name>A0ABR4C687_9HELO</name>
<comment type="caution">
    <text evidence="13">The sequence shown here is derived from an EMBL/GenBank/DDBJ whole genome shotgun (WGS) entry which is preliminary data.</text>
</comment>
<dbReference type="SUPFAM" id="SSF52540">
    <property type="entry name" value="P-loop containing nucleoside triphosphate hydrolases"/>
    <property type="match status" value="1"/>
</dbReference>
<dbReference type="InterPro" id="IPR014001">
    <property type="entry name" value="Helicase_ATP-bd"/>
</dbReference>
<feature type="domain" description="Helicase C-terminal" evidence="11">
    <location>
        <begin position="380"/>
        <end position="545"/>
    </location>
</feature>
<evidence type="ECO:0000256" key="1">
    <source>
        <dbReference type="ARBA" id="ARBA00012552"/>
    </source>
</evidence>
<dbReference type="PANTHER" id="PTHR47958">
    <property type="entry name" value="ATP-DEPENDENT RNA HELICASE DBP3"/>
    <property type="match status" value="1"/>
</dbReference>
<keyword evidence="3 8" id="KW-0378">Hydrolase</keyword>
<evidence type="ECO:0000256" key="2">
    <source>
        <dbReference type="ARBA" id="ARBA00022741"/>
    </source>
</evidence>
<comment type="similarity">
    <text evidence="8">Belongs to the DEAD box helicase family.</text>
</comment>
<dbReference type="InterPro" id="IPR001650">
    <property type="entry name" value="Helicase_C-like"/>
</dbReference>
<feature type="compositionally biased region" description="Low complexity" evidence="9">
    <location>
        <begin position="576"/>
        <end position="599"/>
    </location>
</feature>
<feature type="compositionally biased region" description="Low complexity" evidence="9">
    <location>
        <begin position="752"/>
        <end position="779"/>
    </location>
</feature>
<accession>A0ABR4C687</accession>
<feature type="region of interest" description="Disordered" evidence="9">
    <location>
        <begin position="1"/>
        <end position="32"/>
    </location>
</feature>
<dbReference type="InterPro" id="IPR000629">
    <property type="entry name" value="RNA-helicase_DEAD-box_CS"/>
</dbReference>
<feature type="compositionally biased region" description="Pro residues" evidence="9">
    <location>
        <begin position="688"/>
        <end position="703"/>
    </location>
</feature>
<dbReference type="SMART" id="SM00487">
    <property type="entry name" value="DEXDc"/>
    <property type="match status" value="1"/>
</dbReference>
<dbReference type="CDD" id="cd18787">
    <property type="entry name" value="SF2_C_DEAD"/>
    <property type="match status" value="1"/>
</dbReference>
<evidence type="ECO:0000313" key="13">
    <source>
        <dbReference type="EMBL" id="KAL2065460.1"/>
    </source>
</evidence>
<dbReference type="InterPro" id="IPR011545">
    <property type="entry name" value="DEAD/DEAH_box_helicase_dom"/>
</dbReference>
<dbReference type="PROSITE" id="PS00039">
    <property type="entry name" value="DEAD_ATP_HELICASE"/>
    <property type="match status" value="1"/>
</dbReference>
<dbReference type="PROSITE" id="PS51194">
    <property type="entry name" value="HELICASE_CTER"/>
    <property type="match status" value="1"/>
</dbReference>
<feature type="domain" description="Helicase ATP-binding" evidence="10">
    <location>
        <begin position="172"/>
        <end position="368"/>
    </location>
</feature>